<keyword evidence="1" id="KW-0472">Membrane</keyword>
<name>A0A8H7Z5L2_AJECA</name>
<evidence type="ECO:0000256" key="1">
    <source>
        <dbReference type="SAM" id="Phobius"/>
    </source>
</evidence>
<proteinExistence type="predicted"/>
<comment type="caution">
    <text evidence="2">The sequence shown here is derived from an EMBL/GenBank/DDBJ whole genome shotgun (WGS) entry which is preliminary data.</text>
</comment>
<dbReference type="EMBL" id="JAEVHI010000001">
    <property type="protein sequence ID" value="KAG5304554.1"/>
    <property type="molecule type" value="Genomic_DNA"/>
</dbReference>
<protein>
    <submittedName>
        <fullName evidence="2">Uncharacterized protein</fullName>
    </submittedName>
</protein>
<dbReference type="AlphaFoldDB" id="A0A8H7Z5L2"/>
<reference evidence="2 3" key="1">
    <citation type="submission" date="2021-01" db="EMBL/GenBank/DDBJ databases">
        <title>Chromosome-level genome assembly of a human fungal pathogen reveals clustering of transcriptionally co-regulated genes.</title>
        <authorList>
            <person name="Voorhies M."/>
            <person name="Cohen S."/>
            <person name="Shea T.P."/>
            <person name="Petrus S."/>
            <person name="Munoz J.F."/>
            <person name="Poplawski S."/>
            <person name="Goldman W.E."/>
            <person name="Michael T."/>
            <person name="Cuomo C.A."/>
            <person name="Sil A."/>
            <person name="Beyhan S."/>
        </authorList>
    </citation>
    <scope>NUCLEOTIDE SEQUENCE [LARGE SCALE GENOMIC DNA]</scope>
    <source>
        <strain evidence="2 3">G184AR</strain>
    </source>
</reference>
<keyword evidence="1" id="KW-1133">Transmembrane helix</keyword>
<dbReference type="Proteomes" id="UP000670092">
    <property type="component" value="Unassembled WGS sequence"/>
</dbReference>
<keyword evidence="1" id="KW-0812">Transmembrane</keyword>
<sequence length="116" mass="14005">MDGKERWKKQIRPGEKQIKKQIMKRNMEGWLTRMSIEWRWKGHGPWSINGWFSHALADFKLSKRLIAPKCLRIQTAESFSVRFSFVVLFIFNDFSFDLFYFIYLSIQFLVKWDGCS</sequence>
<dbReference type="VEuPathDB" id="FungiDB:I7I52_02931"/>
<accession>A0A8H7Z5L2</accession>
<gene>
    <name evidence="2" type="ORF">I7I52_02931</name>
</gene>
<feature type="transmembrane region" description="Helical" evidence="1">
    <location>
        <begin position="79"/>
        <end position="103"/>
    </location>
</feature>
<evidence type="ECO:0000313" key="3">
    <source>
        <dbReference type="Proteomes" id="UP000670092"/>
    </source>
</evidence>
<evidence type="ECO:0000313" key="2">
    <source>
        <dbReference type="EMBL" id="KAG5304554.1"/>
    </source>
</evidence>
<organism evidence="2 3">
    <name type="scientific">Ajellomyces capsulatus</name>
    <name type="common">Darling's disease fungus</name>
    <name type="synonym">Histoplasma capsulatum</name>
    <dbReference type="NCBI Taxonomy" id="5037"/>
    <lineage>
        <taxon>Eukaryota</taxon>
        <taxon>Fungi</taxon>
        <taxon>Dikarya</taxon>
        <taxon>Ascomycota</taxon>
        <taxon>Pezizomycotina</taxon>
        <taxon>Eurotiomycetes</taxon>
        <taxon>Eurotiomycetidae</taxon>
        <taxon>Onygenales</taxon>
        <taxon>Ajellomycetaceae</taxon>
        <taxon>Histoplasma</taxon>
    </lineage>
</organism>